<dbReference type="RefSeq" id="WP_377814798.1">
    <property type="nucleotide sequence ID" value="NZ_JBHRSJ010000029.1"/>
</dbReference>
<organism evidence="2 3">
    <name type="scientific">Azotobacter bryophylli</name>
    <dbReference type="NCBI Taxonomy" id="1986537"/>
    <lineage>
        <taxon>Bacteria</taxon>
        <taxon>Pseudomonadati</taxon>
        <taxon>Pseudomonadota</taxon>
        <taxon>Gammaproteobacteria</taxon>
        <taxon>Pseudomonadales</taxon>
        <taxon>Pseudomonadaceae</taxon>
        <taxon>Azotobacter</taxon>
    </lineage>
</organism>
<keyword evidence="3" id="KW-1185">Reference proteome</keyword>
<evidence type="ECO:0000313" key="3">
    <source>
        <dbReference type="Proteomes" id="UP001595457"/>
    </source>
</evidence>
<sequence length="509" mass="54735">MNNNNYALPIPGLREEWAQLRQGGLYWLSCEQAGDAEALGRQVLAGLPTESRAILVVCGGSPTTLLDSLGADQGPGMLWPYAFAEEDAASALRLLGRELRRLRAPRGQLILLLAPAACWDAFSDPALQAWCGELQRWLLQCGCSLLVLGHGQVARSCERLLACNEFLSGLAQLTHGDGSLNYQVHYWRNAFGVQAAVEARLVRLEGGYACQGESARADVSAAASDRHLYLARRTALEGAPPLSEHWRLYDDDESLLNAAGGATAACVVFVVADNGRVGELAESLYRLRQRRGRALRLVVREIAPCLRHLDERLLLLCGASLVVPFGTGLSRFLGLLDTLPGQMWTRSLPEDLGATLKRLRPPALRGLLPAHEFAAAVVDLFDAEQGGEVNHLLLCLSPVEGLNLSLVLGQCRLRRAGDLACVAGGNLWLFLFACRQDVLDVALGHVFRLSWRELFSGYRIFPGTEELVAAVAAAGVERLPEPGEAERASPAAGPLAPARIGLAGLGGAP</sequence>
<evidence type="ECO:0000313" key="2">
    <source>
        <dbReference type="EMBL" id="MFC2973132.1"/>
    </source>
</evidence>
<dbReference type="EMBL" id="JBHRSJ010000029">
    <property type="protein sequence ID" value="MFC2973132.1"/>
    <property type="molecule type" value="Genomic_DNA"/>
</dbReference>
<dbReference type="InterPro" id="IPR017745">
    <property type="entry name" value="BcsE"/>
</dbReference>
<gene>
    <name evidence="2" type="primary">bcsE</name>
    <name evidence="2" type="ORF">ACFOJE_13025</name>
</gene>
<proteinExistence type="predicted"/>
<dbReference type="Pfam" id="PF10995">
    <property type="entry name" value="CBP_BcsE"/>
    <property type="match status" value="1"/>
</dbReference>
<protein>
    <recommendedName>
        <fullName evidence="1">Cellulose biosynthesis protein BcsE</fullName>
    </recommendedName>
</protein>
<evidence type="ECO:0000256" key="1">
    <source>
        <dbReference type="NCBIfam" id="TIGR03369"/>
    </source>
</evidence>
<name>A0ABV7AX84_9GAMM</name>
<dbReference type="NCBIfam" id="TIGR03369">
    <property type="entry name" value="cellulose_bcsE"/>
    <property type="match status" value="1"/>
</dbReference>
<comment type="caution">
    <text evidence="2">The sequence shown here is derived from an EMBL/GenBank/DDBJ whole genome shotgun (WGS) entry which is preliminary data.</text>
</comment>
<reference evidence="3" key="1">
    <citation type="journal article" date="2019" name="Int. J. Syst. Evol. Microbiol.">
        <title>The Global Catalogue of Microorganisms (GCM) 10K type strain sequencing project: providing services to taxonomists for standard genome sequencing and annotation.</title>
        <authorList>
            <consortium name="The Broad Institute Genomics Platform"/>
            <consortium name="The Broad Institute Genome Sequencing Center for Infectious Disease"/>
            <person name="Wu L."/>
            <person name="Ma J."/>
        </authorList>
    </citation>
    <scope>NUCLEOTIDE SEQUENCE [LARGE SCALE GENOMIC DNA]</scope>
    <source>
        <strain evidence="3">KCTC 62195</strain>
    </source>
</reference>
<dbReference type="Proteomes" id="UP001595457">
    <property type="component" value="Unassembled WGS sequence"/>
</dbReference>
<accession>A0ABV7AX84</accession>